<dbReference type="GO" id="GO:0005737">
    <property type="term" value="C:cytoplasm"/>
    <property type="evidence" value="ECO:0007669"/>
    <property type="project" value="TreeGrafter"/>
</dbReference>
<proteinExistence type="inferred from homology"/>
<dbReference type="InterPro" id="IPR036069">
    <property type="entry name" value="DUF34/NIF3_sf"/>
</dbReference>
<evidence type="ECO:0000256" key="4">
    <source>
        <dbReference type="PIRSR" id="PIRSR602678-1"/>
    </source>
</evidence>
<feature type="binding site" evidence="4">
    <location>
        <position position="94"/>
    </location>
    <ligand>
        <name>a divalent metal cation</name>
        <dbReference type="ChEBI" id="CHEBI:60240"/>
        <label>1</label>
    </ligand>
</feature>
<dbReference type="GO" id="GO:0046872">
    <property type="term" value="F:metal ion binding"/>
    <property type="evidence" value="ECO:0007669"/>
    <property type="project" value="UniProtKB-KW"/>
</dbReference>
<dbReference type="Pfam" id="PF01784">
    <property type="entry name" value="DUF34_NIF3"/>
    <property type="match status" value="1"/>
</dbReference>
<keyword evidence="3 4" id="KW-0479">Metal-binding</keyword>
<evidence type="ECO:0000256" key="2">
    <source>
        <dbReference type="ARBA" id="ARBA00022112"/>
    </source>
</evidence>
<dbReference type="Proteomes" id="UP000715781">
    <property type="component" value="Unassembled WGS sequence"/>
</dbReference>
<accession>A0A951UK05</accession>
<feature type="binding site" evidence="4">
    <location>
        <position position="211"/>
    </location>
    <ligand>
        <name>a divalent metal cation</name>
        <dbReference type="ChEBI" id="CHEBI:60240"/>
        <label>1</label>
    </ligand>
</feature>
<reference evidence="5" key="2">
    <citation type="journal article" date="2022" name="Microbiol. Resour. Announc.">
        <title>Metagenome Sequencing to Explore Phylogenomics of Terrestrial Cyanobacteria.</title>
        <authorList>
            <person name="Ward R.D."/>
            <person name="Stajich J.E."/>
            <person name="Johansen J.R."/>
            <person name="Huntemann M."/>
            <person name="Clum A."/>
            <person name="Foster B."/>
            <person name="Foster B."/>
            <person name="Roux S."/>
            <person name="Palaniappan K."/>
            <person name="Varghese N."/>
            <person name="Mukherjee S."/>
            <person name="Reddy T.B.K."/>
            <person name="Daum C."/>
            <person name="Copeland A."/>
            <person name="Chen I.A."/>
            <person name="Ivanova N.N."/>
            <person name="Kyrpides N.C."/>
            <person name="Shapiro N."/>
            <person name="Eloe-Fadrosh E.A."/>
            <person name="Pietrasiak N."/>
        </authorList>
    </citation>
    <scope>NUCLEOTIDE SEQUENCE</scope>
    <source>
        <strain evidence="5">JT2-VF2</strain>
    </source>
</reference>
<dbReference type="PANTHER" id="PTHR13799:SF14">
    <property type="entry name" value="GTP CYCLOHYDROLASE 1 TYPE 2 HOMOLOG"/>
    <property type="match status" value="1"/>
</dbReference>
<dbReference type="InterPro" id="IPR002678">
    <property type="entry name" value="DUF34/NIF3"/>
</dbReference>
<evidence type="ECO:0000256" key="1">
    <source>
        <dbReference type="ARBA" id="ARBA00006964"/>
    </source>
</evidence>
<dbReference type="Gene3D" id="3.40.1390.30">
    <property type="entry name" value="NIF3 (NGG1p interacting factor 3)-like"/>
    <property type="match status" value="2"/>
</dbReference>
<name>A0A951UK05_9NOST</name>
<dbReference type="PANTHER" id="PTHR13799">
    <property type="entry name" value="NGG1 INTERACTING FACTOR 3"/>
    <property type="match status" value="1"/>
</dbReference>
<reference evidence="5" key="1">
    <citation type="submission" date="2021-05" db="EMBL/GenBank/DDBJ databases">
        <authorList>
            <person name="Pietrasiak N."/>
            <person name="Ward R."/>
            <person name="Stajich J.E."/>
            <person name="Kurbessoian T."/>
        </authorList>
    </citation>
    <scope>NUCLEOTIDE SEQUENCE</scope>
    <source>
        <strain evidence="5">JT2-VF2</strain>
    </source>
</reference>
<dbReference type="AlphaFoldDB" id="A0A951UK05"/>
<sequence length="241" mass="26971">MKSECNLIFIEEIIEFLNCFFAVERFPTSERGGVYLATSNPVKRIGLALEPWAQLPEWVSAQRLDALFLHRPWKLDAEKISPELGVISYHLPFDECLTIGFNLRLAQVLRMSGLEILGEKENRAIGMLGEIPTQNFASLCSCITQIFGGQDQVCAAVNTNVIRIAVVGAMTDALVREASDRGADVYITGQFRQPAQEAMRETKIGAIAVGHRRSEVWGLRSLSGVLQERWSNLKVFTYYDS</sequence>
<dbReference type="EMBL" id="JAHHHN010000085">
    <property type="protein sequence ID" value="MBW4566433.1"/>
    <property type="molecule type" value="Genomic_DNA"/>
</dbReference>
<dbReference type="SUPFAM" id="SSF102705">
    <property type="entry name" value="NIF3 (NGG1p interacting factor 3)-like"/>
    <property type="match status" value="1"/>
</dbReference>
<organism evidence="5 6">
    <name type="scientific">Mojavia pulchra JT2-VF2</name>
    <dbReference type="NCBI Taxonomy" id="287848"/>
    <lineage>
        <taxon>Bacteria</taxon>
        <taxon>Bacillati</taxon>
        <taxon>Cyanobacteriota</taxon>
        <taxon>Cyanophyceae</taxon>
        <taxon>Nostocales</taxon>
        <taxon>Nostocaceae</taxon>
    </lineage>
</organism>
<evidence type="ECO:0000313" key="6">
    <source>
        <dbReference type="Proteomes" id="UP000715781"/>
    </source>
</evidence>
<comment type="caution">
    <text evidence="5">The sequence shown here is derived from an EMBL/GenBank/DDBJ whole genome shotgun (WGS) entry which is preliminary data.</text>
</comment>
<evidence type="ECO:0000256" key="3">
    <source>
        <dbReference type="ARBA" id="ARBA00022723"/>
    </source>
</evidence>
<protein>
    <recommendedName>
        <fullName evidence="2">GTP cyclohydrolase 1 type 2 homolog</fullName>
    </recommendedName>
</protein>
<comment type="similarity">
    <text evidence="1">Belongs to the GTP cyclohydrolase I type 2/NIF3 family.</text>
</comment>
<evidence type="ECO:0000313" key="5">
    <source>
        <dbReference type="EMBL" id="MBW4566433.1"/>
    </source>
</evidence>
<gene>
    <name evidence="5" type="ORF">KME32_36375</name>
</gene>
<feature type="binding site" evidence="4">
    <location>
        <position position="215"/>
    </location>
    <ligand>
        <name>a divalent metal cation</name>
        <dbReference type="ChEBI" id="CHEBI:60240"/>
        <label>2</label>
    </ligand>
</feature>